<dbReference type="EMBL" id="VSRR010004775">
    <property type="protein sequence ID" value="MPC40682.1"/>
    <property type="molecule type" value="Genomic_DNA"/>
</dbReference>
<accession>A0A5B7F2C5</accession>
<name>A0A5B7F2C5_PORTR</name>
<organism evidence="1 2">
    <name type="scientific">Portunus trituberculatus</name>
    <name type="common">Swimming crab</name>
    <name type="synonym">Neptunus trituberculatus</name>
    <dbReference type="NCBI Taxonomy" id="210409"/>
    <lineage>
        <taxon>Eukaryota</taxon>
        <taxon>Metazoa</taxon>
        <taxon>Ecdysozoa</taxon>
        <taxon>Arthropoda</taxon>
        <taxon>Crustacea</taxon>
        <taxon>Multicrustacea</taxon>
        <taxon>Malacostraca</taxon>
        <taxon>Eumalacostraca</taxon>
        <taxon>Eucarida</taxon>
        <taxon>Decapoda</taxon>
        <taxon>Pleocyemata</taxon>
        <taxon>Brachyura</taxon>
        <taxon>Eubrachyura</taxon>
        <taxon>Portunoidea</taxon>
        <taxon>Portunidae</taxon>
        <taxon>Portuninae</taxon>
        <taxon>Portunus</taxon>
    </lineage>
</organism>
<dbReference type="Proteomes" id="UP000324222">
    <property type="component" value="Unassembled WGS sequence"/>
</dbReference>
<gene>
    <name evidence="1" type="ORF">E2C01_034247</name>
</gene>
<keyword evidence="2" id="KW-1185">Reference proteome</keyword>
<protein>
    <submittedName>
        <fullName evidence="1">Uncharacterized protein</fullName>
    </submittedName>
</protein>
<reference evidence="1 2" key="1">
    <citation type="submission" date="2019-05" db="EMBL/GenBank/DDBJ databases">
        <title>Another draft genome of Portunus trituberculatus and its Hox gene families provides insights of decapod evolution.</title>
        <authorList>
            <person name="Jeong J.-H."/>
            <person name="Song I."/>
            <person name="Kim S."/>
            <person name="Choi T."/>
            <person name="Kim D."/>
            <person name="Ryu S."/>
            <person name="Kim W."/>
        </authorList>
    </citation>
    <scope>NUCLEOTIDE SEQUENCE [LARGE SCALE GENOMIC DNA]</scope>
    <source>
        <tissue evidence="1">Muscle</tissue>
    </source>
</reference>
<dbReference type="AlphaFoldDB" id="A0A5B7F2C5"/>
<evidence type="ECO:0000313" key="2">
    <source>
        <dbReference type="Proteomes" id="UP000324222"/>
    </source>
</evidence>
<sequence>MLTISLRIPITRKNVQSLDHVECVPEYPLREATFIYKSIKASTRAIYSPRGPAPARLTKTSHAALYTDKYRYSLSLSQTSS</sequence>
<evidence type="ECO:0000313" key="1">
    <source>
        <dbReference type="EMBL" id="MPC40682.1"/>
    </source>
</evidence>
<proteinExistence type="predicted"/>
<comment type="caution">
    <text evidence="1">The sequence shown here is derived from an EMBL/GenBank/DDBJ whole genome shotgun (WGS) entry which is preliminary data.</text>
</comment>